<name>A0ACC3S405_9PEZI</name>
<keyword evidence="2" id="KW-1185">Reference proteome</keyword>
<evidence type="ECO:0000313" key="2">
    <source>
        <dbReference type="Proteomes" id="UP001320706"/>
    </source>
</evidence>
<accession>A0ACC3S405</accession>
<evidence type="ECO:0000313" key="1">
    <source>
        <dbReference type="EMBL" id="KAK8192580.1"/>
    </source>
</evidence>
<proteinExistence type="predicted"/>
<dbReference type="EMBL" id="JAMKPW020000044">
    <property type="protein sequence ID" value="KAK8192580.1"/>
    <property type="molecule type" value="Genomic_DNA"/>
</dbReference>
<gene>
    <name evidence="1" type="ORF">M8818_007750</name>
</gene>
<protein>
    <submittedName>
        <fullName evidence="1">Uncharacterized protein</fullName>
    </submittedName>
</protein>
<sequence length="662" mass="73914">MAPTTTHVSRWCSVEYPYTLHFFVVFLERNLLLQHQSRRPCESCHGVNSTSSILLTRTAGTAVTFKSEQAKLYSKATLIDCRAQYSADWGDYISFAQHLRDRADADGSDLLVVDTGDRVEGNGLYDASNPKGKYTFDIFKEQQIDIITSGNHELYLKNSSDNEYYETVPNFKDNYIASNLDIYNPEDGKLQPLAPRYRKFTTKNQGIRIVAFGFLFDFKGNANNTVVQEVEDTIKEQWFQDAIRDKDVDLFVVAGHVPVRDSKEYDAIYKAIRDVTWDIPIAFLGGHTHIRDTHVFGKKAVGLESGRYMETIGFMSVSGLSHKKKDGTVEAEKSLTFDRRYIDNNLFSLYHHSGKNDTTFSTEHGKNVSAAIHSARKELKLDKTFGCAPQDYWLNRAPYPHNDSILTWLETEVFPTTHPASSPSKQPPQLVITNSGALRFDIFRGPFTIDTTFLVSPFTSGFRKLKDVPYSVASQVLKLLNNEGPILLPALLETAAQHGDLGGFSAHHLSQLAPPDPPISAATWRQSIFADATADQQILSSTPDSEDKDLVPGYTTHDDLSSTSPGDDTAHAPIRFYDVPNCIGASIALDPDTPPETVELVYNEFIQQWVLLALRYLGLEYNSSDTEPAMDGRSLTDVLSDWVGEHWGCENGENGGEGEEGD</sequence>
<comment type="caution">
    <text evidence="1">The sequence shown here is derived from an EMBL/GenBank/DDBJ whole genome shotgun (WGS) entry which is preliminary data.</text>
</comment>
<reference evidence="1" key="1">
    <citation type="submission" date="2024-02" db="EMBL/GenBank/DDBJ databases">
        <title>Metagenome Assembled Genome of Zalaria obscura JY119.</title>
        <authorList>
            <person name="Vighnesh L."/>
            <person name="Jagadeeshwari U."/>
            <person name="Venkata Ramana C."/>
            <person name="Sasikala C."/>
        </authorList>
    </citation>
    <scope>NUCLEOTIDE SEQUENCE</scope>
    <source>
        <strain evidence="1">JY119</strain>
    </source>
</reference>
<dbReference type="Proteomes" id="UP001320706">
    <property type="component" value="Unassembled WGS sequence"/>
</dbReference>
<organism evidence="1 2">
    <name type="scientific">Zalaria obscura</name>
    <dbReference type="NCBI Taxonomy" id="2024903"/>
    <lineage>
        <taxon>Eukaryota</taxon>
        <taxon>Fungi</taxon>
        <taxon>Dikarya</taxon>
        <taxon>Ascomycota</taxon>
        <taxon>Pezizomycotina</taxon>
        <taxon>Dothideomycetes</taxon>
        <taxon>Dothideomycetidae</taxon>
        <taxon>Dothideales</taxon>
        <taxon>Zalariaceae</taxon>
        <taxon>Zalaria</taxon>
    </lineage>
</organism>